<dbReference type="OrthoDB" id="9799825at2"/>
<dbReference type="GO" id="GO:0006352">
    <property type="term" value="P:DNA-templated transcription initiation"/>
    <property type="evidence" value="ECO:0007669"/>
    <property type="project" value="InterPro"/>
</dbReference>
<dbReference type="PANTHER" id="PTHR30385">
    <property type="entry name" value="SIGMA FACTOR F FLAGELLAR"/>
    <property type="match status" value="1"/>
</dbReference>
<evidence type="ECO:0000256" key="1">
    <source>
        <dbReference type="ARBA" id="ARBA00023015"/>
    </source>
</evidence>
<dbReference type="KEGG" id="bsol:FSW04_03985"/>
<dbReference type="InterPro" id="IPR013325">
    <property type="entry name" value="RNA_pol_sigma_r2"/>
</dbReference>
<dbReference type="Gene3D" id="1.10.1740.10">
    <property type="match status" value="1"/>
</dbReference>
<keyword evidence="4" id="KW-0804">Transcription</keyword>
<dbReference type="NCBIfam" id="TIGR02479">
    <property type="entry name" value="FliA_WhiG"/>
    <property type="match status" value="1"/>
</dbReference>
<gene>
    <name evidence="7" type="ORF">FSW04_03985</name>
</gene>
<evidence type="ECO:0000259" key="6">
    <source>
        <dbReference type="PROSITE" id="PS00716"/>
    </source>
</evidence>
<dbReference type="SUPFAM" id="SSF88946">
    <property type="entry name" value="Sigma2 domain of RNA polymerase sigma factors"/>
    <property type="match status" value="1"/>
</dbReference>
<dbReference type="GO" id="GO:0016987">
    <property type="term" value="F:sigma factor activity"/>
    <property type="evidence" value="ECO:0007669"/>
    <property type="project" value="UniProtKB-KW"/>
</dbReference>
<dbReference type="EMBL" id="CP042430">
    <property type="protein sequence ID" value="QEC46827.1"/>
    <property type="molecule type" value="Genomic_DNA"/>
</dbReference>
<evidence type="ECO:0000256" key="4">
    <source>
        <dbReference type="ARBA" id="ARBA00023163"/>
    </source>
</evidence>
<evidence type="ECO:0000313" key="8">
    <source>
        <dbReference type="Proteomes" id="UP000321805"/>
    </source>
</evidence>
<dbReference type="PRINTS" id="PR00046">
    <property type="entry name" value="SIGMA70FCT"/>
</dbReference>
<dbReference type="PROSITE" id="PS00716">
    <property type="entry name" value="SIGMA70_2"/>
    <property type="match status" value="1"/>
</dbReference>
<proteinExistence type="predicted"/>
<dbReference type="Pfam" id="PF04545">
    <property type="entry name" value="Sigma70_r4"/>
    <property type="match status" value="1"/>
</dbReference>
<dbReference type="Pfam" id="PF04542">
    <property type="entry name" value="Sigma70_r2"/>
    <property type="match status" value="1"/>
</dbReference>
<keyword evidence="3" id="KW-0238">DNA-binding</keyword>
<dbReference type="InterPro" id="IPR014284">
    <property type="entry name" value="RNA_pol_sigma-70_dom"/>
</dbReference>
<dbReference type="Gene3D" id="1.20.140.160">
    <property type="match status" value="1"/>
</dbReference>
<feature type="region of interest" description="Disordered" evidence="5">
    <location>
        <begin position="41"/>
        <end position="66"/>
    </location>
</feature>
<feature type="compositionally biased region" description="Polar residues" evidence="5">
    <location>
        <begin position="127"/>
        <end position="142"/>
    </location>
</feature>
<evidence type="ECO:0000256" key="2">
    <source>
        <dbReference type="ARBA" id="ARBA00023082"/>
    </source>
</evidence>
<reference evidence="7 8" key="1">
    <citation type="journal article" date="2018" name="J. Microbiol.">
        <title>Baekduia soli gen. nov., sp. nov., a novel bacterium isolated from the soil of Baekdu Mountain and proposal of a novel family name, Baekduiaceae fam. nov.</title>
        <authorList>
            <person name="An D.S."/>
            <person name="Siddiqi M.Z."/>
            <person name="Kim K.H."/>
            <person name="Yu H.S."/>
            <person name="Im W.T."/>
        </authorList>
    </citation>
    <scope>NUCLEOTIDE SEQUENCE [LARGE SCALE GENOMIC DNA]</scope>
    <source>
        <strain evidence="7 8">BR7-21</strain>
    </source>
</reference>
<dbReference type="InterPro" id="IPR013324">
    <property type="entry name" value="RNA_pol_sigma_r3/r4-like"/>
</dbReference>
<dbReference type="InterPro" id="IPR007624">
    <property type="entry name" value="RNA_pol_sigma70_r3"/>
</dbReference>
<dbReference type="InterPro" id="IPR007627">
    <property type="entry name" value="RNA_pol_sigma70_r2"/>
</dbReference>
<feature type="domain" description="RNA polymerase sigma-70" evidence="6">
    <location>
        <begin position="365"/>
        <end position="391"/>
    </location>
</feature>
<keyword evidence="1" id="KW-0805">Transcription regulation</keyword>
<evidence type="ECO:0000256" key="5">
    <source>
        <dbReference type="SAM" id="MobiDB-lite"/>
    </source>
</evidence>
<keyword evidence="8" id="KW-1185">Reference proteome</keyword>
<dbReference type="CDD" id="cd06171">
    <property type="entry name" value="Sigma70_r4"/>
    <property type="match status" value="1"/>
</dbReference>
<dbReference type="AlphaFoldDB" id="A0A5B8U1H6"/>
<dbReference type="InterPro" id="IPR007630">
    <property type="entry name" value="RNA_pol_sigma70_r4"/>
</dbReference>
<accession>A0A5B8U1H6</accession>
<name>A0A5B8U1H6_9ACTN</name>
<dbReference type="PANTHER" id="PTHR30385:SF7">
    <property type="entry name" value="RNA POLYMERASE SIGMA FACTOR FLIA"/>
    <property type="match status" value="1"/>
</dbReference>
<keyword evidence="2" id="KW-0731">Sigma factor</keyword>
<evidence type="ECO:0000256" key="3">
    <source>
        <dbReference type="ARBA" id="ARBA00023125"/>
    </source>
</evidence>
<dbReference type="InterPro" id="IPR000943">
    <property type="entry name" value="RNA_pol_sigma70"/>
</dbReference>
<dbReference type="NCBIfam" id="TIGR02937">
    <property type="entry name" value="sigma70-ECF"/>
    <property type="match status" value="1"/>
</dbReference>
<sequence>MRRTAWWPPVRRPAGRGEAPWVLRAPWRDRRTEWVSATLRRRPSNRALEQGGRPAGVRGRPDDREPVPVRAAEGSGLVLCRFLQVRCRFAGDHPQKWGDRAWPHVPPSVPDTGDTEGSGVGRYLQRPPSSRSTPVSLATATTSKRRLSSEDTLALWKEYRRTNDRAVRDRLVLTFAPLVKYIVYKKVREMPARCEVEDFISCGLEALIQSIERYDPAKGATLEQYAWTRIHGAVLDELRRQDWAPRSVRRWERDIERAADEFTTLHGRRPSQAELAESMGTTVAELRKRRDEITQSDLTSLNTLVLSDDETTIERIDTIASTDASADPLHAAAKEQAKDRFREAFARLPQREREVAVLLYVKNMTLAEIGEILGVSESRVCQIHGQLKKTLRAQLDDDAPLFRAVA</sequence>
<evidence type="ECO:0000313" key="7">
    <source>
        <dbReference type="EMBL" id="QEC46827.1"/>
    </source>
</evidence>
<dbReference type="InterPro" id="IPR012845">
    <property type="entry name" value="RNA_pol_sigma_FliA_WhiG"/>
</dbReference>
<dbReference type="Proteomes" id="UP000321805">
    <property type="component" value="Chromosome"/>
</dbReference>
<organism evidence="7 8">
    <name type="scientific">Baekduia soli</name>
    <dbReference type="NCBI Taxonomy" id="496014"/>
    <lineage>
        <taxon>Bacteria</taxon>
        <taxon>Bacillati</taxon>
        <taxon>Actinomycetota</taxon>
        <taxon>Thermoleophilia</taxon>
        <taxon>Solirubrobacterales</taxon>
        <taxon>Baekduiaceae</taxon>
        <taxon>Baekduia</taxon>
    </lineage>
</organism>
<feature type="region of interest" description="Disordered" evidence="5">
    <location>
        <begin position="100"/>
        <end position="143"/>
    </location>
</feature>
<dbReference type="Pfam" id="PF04539">
    <property type="entry name" value="Sigma70_r3"/>
    <property type="match status" value="1"/>
</dbReference>
<dbReference type="SUPFAM" id="SSF88659">
    <property type="entry name" value="Sigma3 and sigma4 domains of RNA polymerase sigma factors"/>
    <property type="match status" value="2"/>
</dbReference>
<dbReference type="GO" id="GO:0003677">
    <property type="term" value="F:DNA binding"/>
    <property type="evidence" value="ECO:0007669"/>
    <property type="project" value="UniProtKB-KW"/>
</dbReference>
<dbReference type="GO" id="GO:0003899">
    <property type="term" value="F:DNA-directed RNA polymerase activity"/>
    <property type="evidence" value="ECO:0007669"/>
    <property type="project" value="InterPro"/>
</dbReference>
<protein>
    <submittedName>
        <fullName evidence="7">FliA/WhiG family RNA polymerase sigma factor</fullName>
    </submittedName>
</protein>